<name>A0A0B7BWF8_9EUPU</name>
<accession>A0A0B7BWF8</accession>
<proteinExistence type="predicted"/>
<organism evidence="1">
    <name type="scientific">Arion vulgaris</name>
    <dbReference type="NCBI Taxonomy" id="1028688"/>
    <lineage>
        <taxon>Eukaryota</taxon>
        <taxon>Metazoa</taxon>
        <taxon>Spiralia</taxon>
        <taxon>Lophotrochozoa</taxon>
        <taxon>Mollusca</taxon>
        <taxon>Gastropoda</taxon>
        <taxon>Heterobranchia</taxon>
        <taxon>Euthyneura</taxon>
        <taxon>Panpulmonata</taxon>
        <taxon>Eupulmonata</taxon>
        <taxon>Stylommatophora</taxon>
        <taxon>Helicina</taxon>
        <taxon>Arionoidea</taxon>
        <taxon>Arionidae</taxon>
        <taxon>Arion</taxon>
    </lineage>
</organism>
<dbReference type="AlphaFoldDB" id="A0A0B7BWF8"/>
<sequence length="91" mass="10199">SFLWTSSLSRHVIVWTTLNTCGTKFVYSLLDRDCSRKRIHSIYSYAADGLVYYRYSLSGGYRGAPAIATTTTPVNHCLATSVNQFPTLEIL</sequence>
<dbReference type="EMBL" id="HACG01049610">
    <property type="protein sequence ID" value="CEK96475.1"/>
    <property type="molecule type" value="Transcribed_RNA"/>
</dbReference>
<reference evidence="1" key="1">
    <citation type="submission" date="2014-12" db="EMBL/GenBank/DDBJ databases">
        <title>Insight into the proteome of Arion vulgaris.</title>
        <authorList>
            <person name="Aradska J."/>
            <person name="Bulat T."/>
            <person name="Smidak R."/>
            <person name="Sarate P."/>
            <person name="Gangsoo J."/>
            <person name="Sialana F."/>
            <person name="Bilban M."/>
            <person name="Lubec G."/>
        </authorList>
    </citation>
    <scope>NUCLEOTIDE SEQUENCE</scope>
    <source>
        <tissue evidence="1">Skin</tissue>
    </source>
</reference>
<protein>
    <submittedName>
        <fullName evidence="1">Uncharacterized protein</fullName>
    </submittedName>
</protein>
<feature type="non-terminal residue" evidence="1">
    <location>
        <position position="1"/>
    </location>
</feature>
<evidence type="ECO:0000313" key="1">
    <source>
        <dbReference type="EMBL" id="CEK96475.1"/>
    </source>
</evidence>
<gene>
    <name evidence="1" type="primary">ORF212219</name>
</gene>